<sequence>MIFVALAILIIYAVRSPSLSGDSAKVLANERLSRRLMAPQEPRNPSRWPQATEVRQLSMTSRWKKDRNDSRSIMDVAL</sequence>
<evidence type="ECO:0000313" key="4">
    <source>
        <dbReference type="Proteomes" id="UP000410492"/>
    </source>
</evidence>
<dbReference type="EMBL" id="CAACVG010004456">
    <property type="protein sequence ID" value="VEN38407.1"/>
    <property type="molecule type" value="Genomic_DNA"/>
</dbReference>
<keyword evidence="4" id="KW-1185">Reference proteome</keyword>
<feature type="region of interest" description="Disordered" evidence="1">
    <location>
        <begin position="38"/>
        <end position="78"/>
    </location>
</feature>
<gene>
    <name evidence="3" type="ORF">CALMAC_LOCUS3313</name>
</gene>
<evidence type="ECO:0000313" key="3">
    <source>
        <dbReference type="EMBL" id="VEN38407.1"/>
    </source>
</evidence>
<feature type="signal peptide" evidence="2">
    <location>
        <begin position="1"/>
        <end position="20"/>
    </location>
</feature>
<keyword evidence="2" id="KW-0732">Signal</keyword>
<accession>A0A653BTW3</accession>
<feature type="chain" id="PRO_5024880206" evidence="2">
    <location>
        <begin position="21"/>
        <end position="78"/>
    </location>
</feature>
<proteinExistence type="predicted"/>
<dbReference type="AlphaFoldDB" id="A0A653BTW3"/>
<feature type="compositionally biased region" description="Polar residues" evidence="1">
    <location>
        <begin position="47"/>
        <end position="61"/>
    </location>
</feature>
<dbReference type="Proteomes" id="UP000410492">
    <property type="component" value="Unassembled WGS sequence"/>
</dbReference>
<dbReference type="OrthoDB" id="10362194at2759"/>
<protein>
    <submittedName>
        <fullName evidence="3">Uncharacterized protein</fullName>
    </submittedName>
</protein>
<organism evidence="3 4">
    <name type="scientific">Callosobruchus maculatus</name>
    <name type="common">Southern cowpea weevil</name>
    <name type="synonym">Pulse bruchid</name>
    <dbReference type="NCBI Taxonomy" id="64391"/>
    <lineage>
        <taxon>Eukaryota</taxon>
        <taxon>Metazoa</taxon>
        <taxon>Ecdysozoa</taxon>
        <taxon>Arthropoda</taxon>
        <taxon>Hexapoda</taxon>
        <taxon>Insecta</taxon>
        <taxon>Pterygota</taxon>
        <taxon>Neoptera</taxon>
        <taxon>Endopterygota</taxon>
        <taxon>Coleoptera</taxon>
        <taxon>Polyphaga</taxon>
        <taxon>Cucujiformia</taxon>
        <taxon>Chrysomeloidea</taxon>
        <taxon>Chrysomelidae</taxon>
        <taxon>Bruchinae</taxon>
        <taxon>Bruchini</taxon>
        <taxon>Callosobruchus</taxon>
    </lineage>
</organism>
<reference evidence="3 4" key="1">
    <citation type="submission" date="2019-01" db="EMBL/GenBank/DDBJ databases">
        <authorList>
            <person name="Sayadi A."/>
        </authorList>
    </citation>
    <scope>NUCLEOTIDE SEQUENCE [LARGE SCALE GENOMIC DNA]</scope>
</reference>
<name>A0A653BTW3_CALMS</name>
<evidence type="ECO:0000256" key="1">
    <source>
        <dbReference type="SAM" id="MobiDB-lite"/>
    </source>
</evidence>
<evidence type="ECO:0000256" key="2">
    <source>
        <dbReference type="SAM" id="SignalP"/>
    </source>
</evidence>